<reference evidence="2 3" key="1">
    <citation type="submission" date="2018-08" db="EMBL/GenBank/DDBJ databases">
        <title>A genome reference for cultivated species of the human gut microbiota.</title>
        <authorList>
            <person name="Zou Y."/>
            <person name="Xue W."/>
            <person name="Luo G."/>
        </authorList>
    </citation>
    <scope>NUCLEOTIDE SEQUENCE [LARGE SCALE GENOMIC DNA]</scope>
    <source>
        <strain evidence="2 3">AM18-6</strain>
    </source>
</reference>
<protein>
    <submittedName>
        <fullName evidence="2">Uncharacterized protein</fullName>
    </submittedName>
</protein>
<feature type="compositionally biased region" description="Polar residues" evidence="1">
    <location>
        <begin position="9"/>
        <end position="18"/>
    </location>
</feature>
<evidence type="ECO:0000313" key="3">
    <source>
        <dbReference type="Proteomes" id="UP000266644"/>
    </source>
</evidence>
<comment type="caution">
    <text evidence="2">The sequence shown here is derived from an EMBL/GenBank/DDBJ whole genome shotgun (WGS) entry which is preliminary data.</text>
</comment>
<accession>A0A396C5R1</accession>
<proteinExistence type="predicted"/>
<evidence type="ECO:0000256" key="1">
    <source>
        <dbReference type="SAM" id="MobiDB-lite"/>
    </source>
</evidence>
<dbReference type="AlphaFoldDB" id="A0A396C5R1"/>
<organism evidence="2 3">
    <name type="scientific">Bacteroides fragilis</name>
    <dbReference type="NCBI Taxonomy" id="817"/>
    <lineage>
        <taxon>Bacteria</taxon>
        <taxon>Pseudomonadati</taxon>
        <taxon>Bacteroidota</taxon>
        <taxon>Bacteroidia</taxon>
        <taxon>Bacteroidales</taxon>
        <taxon>Bacteroidaceae</taxon>
        <taxon>Bacteroides</taxon>
    </lineage>
</organism>
<name>A0A396C5R1_BACFG</name>
<feature type="region of interest" description="Disordered" evidence="1">
    <location>
        <begin position="1"/>
        <end position="25"/>
    </location>
</feature>
<dbReference type="EMBL" id="QRJE01000008">
    <property type="protein sequence ID" value="RHH14423.1"/>
    <property type="molecule type" value="Genomic_DNA"/>
</dbReference>
<dbReference type="RefSeq" id="WP_122330071.1">
    <property type="nucleotide sequence ID" value="NZ_JAQDYY010000001.1"/>
</dbReference>
<dbReference type="Proteomes" id="UP000266644">
    <property type="component" value="Unassembled WGS sequence"/>
</dbReference>
<sequence length="71" mass="7979">MEELESIKGSMQRQNGSVKLTDEKGEPMVYDEEKSLFITDLVIDKEGTVCALVPLGHFSDDTIQYIEKLVS</sequence>
<gene>
    <name evidence="2" type="ORF">DW228_06375</name>
</gene>
<evidence type="ECO:0000313" key="2">
    <source>
        <dbReference type="EMBL" id="RHH14423.1"/>
    </source>
</evidence>